<feature type="transmembrane region" description="Helical" evidence="14">
    <location>
        <begin position="63"/>
        <end position="88"/>
    </location>
</feature>
<dbReference type="FunFam" id="1.10.287.130:FF:000001">
    <property type="entry name" value="Two-component sensor histidine kinase"/>
    <property type="match status" value="1"/>
</dbReference>
<feature type="transmembrane region" description="Helical" evidence="14">
    <location>
        <begin position="164"/>
        <end position="181"/>
    </location>
</feature>
<evidence type="ECO:0000256" key="3">
    <source>
        <dbReference type="ARBA" id="ARBA00006434"/>
    </source>
</evidence>
<feature type="transmembrane region" description="Helical" evidence="14">
    <location>
        <begin position="287"/>
        <end position="311"/>
    </location>
</feature>
<dbReference type="SMART" id="SM00388">
    <property type="entry name" value="HisKA"/>
    <property type="match status" value="1"/>
</dbReference>
<feature type="coiled-coil region" evidence="12">
    <location>
        <begin position="650"/>
        <end position="684"/>
    </location>
</feature>
<dbReference type="RefSeq" id="WP_226613596.1">
    <property type="nucleotide sequence ID" value="NZ_JAJAQI010000059.1"/>
</dbReference>
<keyword evidence="12" id="KW-0175">Coiled coil</keyword>
<evidence type="ECO:0000313" key="16">
    <source>
        <dbReference type="EMBL" id="MCB4824979.1"/>
    </source>
</evidence>
<accession>A0A9X1LAM5</accession>
<comment type="similarity">
    <text evidence="3">Belongs to the sodium:solute symporter (SSF) (TC 2.A.21) family.</text>
</comment>
<keyword evidence="9 14" id="KW-1133">Transmembrane helix</keyword>
<keyword evidence="5" id="KW-0597">Phosphoprotein</keyword>
<dbReference type="PROSITE" id="PS50109">
    <property type="entry name" value="HIS_KIN"/>
    <property type="match status" value="1"/>
</dbReference>
<dbReference type="InterPro" id="IPR050736">
    <property type="entry name" value="Sensor_HK_Regulatory"/>
</dbReference>
<dbReference type="Gene3D" id="1.10.287.130">
    <property type="match status" value="1"/>
</dbReference>
<evidence type="ECO:0000256" key="2">
    <source>
        <dbReference type="ARBA" id="ARBA00004141"/>
    </source>
</evidence>
<feature type="transmembrane region" description="Helical" evidence="14">
    <location>
        <begin position="193"/>
        <end position="220"/>
    </location>
</feature>
<comment type="catalytic activity">
    <reaction evidence="1">
        <text>ATP + protein L-histidine = ADP + protein N-phospho-L-histidine.</text>
        <dbReference type="EC" id="2.7.13.3"/>
    </reaction>
</comment>
<dbReference type="Proteomes" id="UP001139311">
    <property type="component" value="Unassembled WGS sequence"/>
</dbReference>
<dbReference type="EC" id="2.7.13.3" evidence="4"/>
<evidence type="ECO:0000259" key="15">
    <source>
        <dbReference type="PROSITE" id="PS50109"/>
    </source>
</evidence>
<dbReference type="InterPro" id="IPR038377">
    <property type="entry name" value="Na/Glc_symporter_sf"/>
</dbReference>
<name>A0A9X1LAM5_9PROT</name>
<evidence type="ECO:0000256" key="8">
    <source>
        <dbReference type="ARBA" id="ARBA00022777"/>
    </source>
</evidence>
<dbReference type="EMBL" id="JAJAQI010000059">
    <property type="protein sequence ID" value="MCB4824979.1"/>
    <property type="molecule type" value="Genomic_DNA"/>
</dbReference>
<dbReference type="InterPro" id="IPR005467">
    <property type="entry name" value="His_kinase_dom"/>
</dbReference>
<evidence type="ECO:0000256" key="12">
    <source>
        <dbReference type="SAM" id="Coils"/>
    </source>
</evidence>
<dbReference type="Gene3D" id="1.20.1730.10">
    <property type="entry name" value="Sodium/glucose cotransporter"/>
    <property type="match status" value="1"/>
</dbReference>
<feature type="region of interest" description="Disordered" evidence="13">
    <location>
        <begin position="911"/>
        <end position="931"/>
    </location>
</feature>
<proteinExistence type="inferred from homology"/>
<organism evidence="16 17">
    <name type="scientific">Roseicella aerolata</name>
    <dbReference type="NCBI Taxonomy" id="2883479"/>
    <lineage>
        <taxon>Bacteria</taxon>
        <taxon>Pseudomonadati</taxon>
        <taxon>Pseudomonadota</taxon>
        <taxon>Alphaproteobacteria</taxon>
        <taxon>Acetobacterales</taxon>
        <taxon>Roseomonadaceae</taxon>
        <taxon>Roseicella</taxon>
    </lineage>
</organism>
<dbReference type="InterPro" id="IPR001734">
    <property type="entry name" value="Na/solute_symporter"/>
</dbReference>
<dbReference type="PANTHER" id="PTHR43711">
    <property type="entry name" value="TWO-COMPONENT HISTIDINE KINASE"/>
    <property type="match status" value="1"/>
</dbReference>
<evidence type="ECO:0000256" key="6">
    <source>
        <dbReference type="ARBA" id="ARBA00022679"/>
    </source>
</evidence>
<dbReference type="InterPro" id="IPR003661">
    <property type="entry name" value="HisK_dim/P_dom"/>
</dbReference>
<sequence length="931" mass="99414">MPAWALVGVALGYLLLLFAIAWWGDRRPRGAAGGGLGSGATVYALSLAVFCTTWTFYGSVGRAASIGLGFLPIYLGPTLAMTLGLVLLRKIVLVAKTQRITSIADFIAARYGRSHALGGLVAALAVVVIIPYIALQLKAVSVSFELLTGVAGSTEGPRPLLLDTAFHTTLLMAAFTILFGARQIDAAEHHPGVVIAVAFESVVKLAAFLALGGFVVFVLFEGFGDLFARARAMPDIARLLTAAPVLEDGGWVTTTILALLAIICLPRQFQLLVVENTDERQLPRAMWLFPLYLLLINLFVLPVALAGLLLLPGQGTDRDMVVLALPLVHGWTWLALLVFIGGLSAAAGMIVVETIAVSTMVSNNLVIPSLLRRRLASAEQGQNGEPRLPVLAIRRIAIVAILLLGYTYFRLAGGAYALVAIGLISFAGVAQFAPALIGGLYWAGATRRGAISGLVAGTFVWGYTLLLPSFARSGWLPQGFILDGPWGITLLRPYALLGLEGLDPLTHALFWSGLANIGLFVGVSIFDRAGPGERAQAIPFVEAFQAEDDKPRTRTGWGDAALATGELARLLRRLLGPERAEAALTEFAAERGIGLDPDRPADAELLLFAERLLTGVIGATSARVALASLSQGGGIGPPDLMRMLDEASQVIEYSRRLEQKSAELEAASAALRAMNDRLRELDQLKDDFLSTVTHELRTPLTAVRSLSEILHDNPELELAQRQEFLGLIIKESERLTRLINQLLDMAKIEAGAVEWQVRRVDPAAVIEEAVASTGQLFRDKGVALEVRIPPEIPPVQGDHDRLMQVLVNLLSNAAKFSPAGTGRVEVSLRLEPGWIEVSVRDNGPGIPAAELEAIFDKFRQSGKAMTDRPAGTGLGLTICRRIVEHLGGRIWAESRPGEGAAFRFMLPVAQPAQSRDGGSSSAMAAGGAGPR</sequence>
<dbReference type="GO" id="GO:0016020">
    <property type="term" value="C:membrane"/>
    <property type="evidence" value="ECO:0007669"/>
    <property type="project" value="UniProtKB-SubCell"/>
</dbReference>
<dbReference type="PRINTS" id="PR00344">
    <property type="entry name" value="BCTRLSENSOR"/>
</dbReference>
<evidence type="ECO:0000256" key="13">
    <source>
        <dbReference type="SAM" id="MobiDB-lite"/>
    </source>
</evidence>
<keyword evidence="8 16" id="KW-0418">Kinase</keyword>
<feature type="transmembrane region" description="Helical" evidence="14">
    <location>
        <begin position="116"/>
        <end position="135"/>
    </location>
</feature>
<feature type="transmembrane region" description="Helical" evidence="14">
    <location>
        <begin position="392"/>
        <end position="409"/>
    </location>
</feature>
<dbReference type="FunFam" id="3.30.565.10:FF:000006">
    <property type="entry name" value="Sensor histidine kinase WalK"/>
    <property type="match status" value="1"/>
</dbReference>
<dbReference type="Pfam" id="PF00512">
    <property type="entry name" value="HisKA"/>
    <property type="match status" value="1"/>
</dbReference>
<dbReference type="SUPFAM" id="SSF55874">
    <property type="entry name" value="ATPase domain of HSP90 chaperone/DNA topoisomerase II/histidine kinase"/>
    <property type="match status" value="1"/>
</dbReference>
<evidence type="ECO:0000256" key="9">
    <source>
        <dbReference type="ARBA" id="ARBA00022989"/>
    </source>
</evidence>
<dbReference type="PROSITE" id="PS50283">
    <property type="entry name" value="NA_SOLUT_SYMP_3"/>
    <property type="match status" value="1"/>
</dbReference>
<dbReference type="CDD" id="cd10322">
    <property type="entry name" value="SLC5sbd"/>
    <property type="match status" value="1"/>
</dbReference>
<evidence type="ECO:0000313" key="17">
    <source>
        <dbReference type="Proteomes" id="UP001139311"/>
    </source>
</evidence>
<dbReference type="InterPro" id="IPR004358">
    <property type="entry name" value="Sig_transdc_His_kin-like_C"/>
</dbReference>
<dbReference type="AlphaFoldDB" id="A0A9X1LAM5"/>
<feature type="transmembrane region" description="Helical" evidence="14">
    <location>
        <begin position="331"/>
        <end position="352"/>
    </location>
</feature>
<feature type="domain" description="Histidine kinase" evidence="15">
    <location>
        <begin position="691"/>
        <end position="910"/>
    </location>
</feature>
<evidence type="ECO:0000256" key="14">
    <source>
        <dbReference type="SAM" id="Phobius"/>
    </source>
</evidence>
<dbReference type="Pfam" id="PF02518">
    <property type="entry name" value="HATPase_c"/>
    <property type="match status" value="1"/>
</dbReference>
<comment type="caution">
    <text evidence="16">The sequence shown here is derived from an EMBL/GenBank/DDBJ whole genome shotgun (WGS) entry which is preliminary data.</text>
</comment>
<gene>
    <name evidence="16" type="ORF">LHA35_24950</name>
</gene>
<dbReference type="InterPro" id="IPR036890">
    <property type="entry name" value="HATPase_C_sf"/>
</dbReference>
<evidence type="ECO:0000256" key="10">
    <source>
        <dbReference type="ARBA" id="ARBA00023012"/>
    </source>
</evidence>
<dbReference type="CDD" id="cd00082">
    <property type="entry name" value="HisKA"/>
    <property type="match status" value="1"/>
</dbReference>
<comment type="subcellular location">
    <subcellularLocation>
        <location evidence="2">Membrane</location>
        <topology evidence="2">Multi-pass membrane protein</topology>
    </subcellularLocation>
</comment>
<feature type="transmembrane region" description="Helical" evidence="14">
    <location>
        <begin position="450"/>
        <end position="471"/>
    </location>
</feature>
<keyword evidence="7 14" id="KW-0812">Transmembrane</keyword>
<dbReference type="InterPro" id="IPR036097">
    <property type="entry name" value="HisK_dim/P_sf"/>
</dbReference>
<dbReference type="InterPro" id="IPR003594">
    <property type="entry name" value="HATPase_dom"/>
</dbReference>
<dbReference type="GO" id="GO:0022857">
    <property type="term" value="F:transmembrane transporter activity"/>
    <property type="evidence" value="ECO:0007669"/>
    <property type="project" value="InterPro"/>
</dbReference>
<dbReference type="Gene3D" id="3.30.565.10">
    <property type="entry name" value="Histidine kinase-like ATPase, C-terminal domain"/>
    <property type="match status" value="1"/>
</dbReference>
<keyword evidence="10" id="KW-0902">Two-component regulatory system</keyword>
<dbReference type="GO" id="GO:0000155">
    <property type="term" value="F:phosphorelay sensor kinase activity"/>
    <property type="evidence" value="ECO:0007669"/>
    <property type="project" value="InterPro"/>
</dbReference>
<evidence type="ECO:0000256" key="5">
    <source>
        <dbReference type="ARBA" id="ARBA00022553"/>
    </source>
</evidence>
<evidence type="ECO:0000256" key="11">
    <source>
        <dbReference type="ARBA" id="ARBA00023136"/>
    </source>
</evidence>
<evidence type="ECO:0000256" key="7">
    <source>
        <dbReference type="ARBA" id="ARBA00022692"/>
    </source>
</evidence>
<protein>
    <recommendedName>
        <fullName evidence="4">histidine kinase</fullName>
        <ecNumber evidence="4">2.7.13.3</ecNumber>
    </recommendedName>
</protein>
<reference evidence="16" key="1">
    <citation type="submission" date="2021-10" db="EMBL/GenBank/DDBJ databases">
        <title>Roseicella aerolatum sp. nov., isolated from aerosols of e-waste dismantling site.</title>
        <authorList>
            <person name="Qin T."/>
        </authorList>
    </citation>
    <scope>NUCLEOTIDE SEQUENCE</scope>
    <source>
        <strain evidence="16">GB24</strain>
    </source>
</reference>
<keyword evidence="11 14" id="KW-0472">Membrane</keyword>
<feature type="transmembrane region" description="Helical" evidence="14">
    <location>
        <begin position="249"/>
        <end position="266"/>
    </location>
</feature>
<evidence type="ECO:0000256" key="1">
    <source>
        <dbReference type="ARBA" id="ARBA00000085"/>
    </source>
</evidence>
<feature type="transmembrane region" description="Helical" evidence="14">
    <location>
        <begin position="36"/>
        <end position="57"/>
    </location>
</feature>
<evidence type="ECO:0000256" key="4">
    <source>
        <dbReference type="ARBA" id="ARBA00012438"/>
    </source>
</evidence>
<dbReference type="CDD" id="cd00075">
    <property type="entry name" value="HATPase"/>
    <property type="match status" value="1"/>
</dbReference>
<dbReference type="PANTHER" id="PTHR43711:SF30">
    <property type="entry name" value="HISTIDINE KINASE"/>
    <property type="match status" value="1"/>
</dbReference>
<feature type="transmembrane region" description="Helical" evidence="14">
    <location>
        <begin position="415"/>
        <end position="443"/>
    </location>
</feature>
<keyword evidence="17" id="KW-1185">Reference proteome</keyword>
<keyword evidence="6" id="KW-0808">Transferase</keyword>
<dbReference type="SUPFAM" id="SSF47384">
    <property type="entry name" value="Homodimeric domain of signal transducing histidine kinase"/>
    <property type="match status" value="1"/>
</dbReference>
<feature type="transmembrane region" description="Helical" evidence="14">
    <location>
        <begin position="6"/>
        <end position="24"/>
    </location>
</feature>
<dbReference type="SMART" id="SM00387">
    <property type="entry name" value="HATPase_c"/>
    <property type="match status" value="1"/>
</dbReference>